<gene>
    <name evidence="3" type="ORF">ACK4CP_29730</name>
</gene>
<feature type="compositionally biased region" description="Basic and acidic residues" evidence="1">
    <location>
        <begin position="770"/>
        <end position="790"/>
    </location>
</feature>
<dbReference type="Proteomes" id="UP001635817">
    <property type="component" value="Unassembled WGS sequence"/>
</dbReference>
<dbReference type="PROSITE" id="PS51178">
    <property type="entry name" value="PASTA"/>
    <property type="match status" value="1"/>
</dbReference>
<dbReference type="EMBL" id="JBKBDE010000013">
    <property type="protein sequence ID" value="MFN6554605.1"/>
    <property type="molecule type" value="Genomic_DNA"/>
</dbReference>
<dbReference type="Pfam" id="PF03793">
    <property type="entry name" value="PASTA"/>
    <property type="match status" value="2"/>
</dbReference>
<protein>
    <submittedName>
        <fullName evidence="3">PASTA domain-containing protein</fullName>
    </submittedName>
</protein>
<dbReference type="InterPro" id="IPR005543">
    <property type="entry name" value="PASTA_dom"/>
</dbReference>
<feature type="domain" description="PASTA" evidence="2">
    <location>
        <begin position="713"/>
        <end position="778"/>
    </location>
</feature>
<comment type="caution">
    <text evidence="3">The sequence shown here is derived from an EMBL/GenBank/DDBJ whole genome shotgun (WGS) entry which is preliminary data.</text>
</comment>
<dbReference type="RefSeq" id="WP_409552685.1">
    <property type="nucleotide sequence ID" value="NZ_JBKBDE010000013.1"/>
</dbReference>
<evidence type="ECO:0000259" key="2">
    <source>
        <dbReference type="PROSITE" id="PS51178"/>
    </source>
</evidence>
<evidence type="ECO:0000313" key="4">
    <source>
        <dbReference type="Proteomes" id="UP001635817"/>
    </source>
</evidence>
<dbReference type="CDD" id="cd06577">
    <property type="entry name" value="PASTA_pknB"/>
    <property type="match status" value="1"/>
</dbReference>
<proteinExistence type="predicted"/>
<accession>A0ABW9M2T5</accession>
<reference evidence="3 4" key="1">
    <citation type="submission" date="2024-12" db="EMBL/GenBank/DDBJ databases">
        <title>The coexistence of Mycolicibacterium septicum and Mycolicibacterium nivoides in clinical samples.</title>
        <authorList>
            <person name="Wang C."/>
            <person name="Feng Y."/>
            <person name="Zong Z."/>
        </authorList>
    </citation>
    <scope>NUCLEOTIDE SEQUENCE [LARGE SCALE GENOMIC DNA]</scope>
    <source>
        <strain evidence="3 4">120310</strain>
    </source>
</reference>
<evidence type="ECO:0000256" key="1">
    <source>
        <dbReference type="SAM" id="MobiDB-lite"/>
    </source>
</evidence>
<keyword evidence="4" id="KW-1185">Reference proteome</keyword>
<dbReference type="Gene3D" id="3.30.10.20">
    <property type="match status" value="2"/>
</dbReference>
<evidence type="ECO:0000313" key="3">
    <source>
        <dbReference type="EMBL" id="MFN6554605.1"/>
    </source>
</evidence>
<sequence>MISTLSLPADIPWKRIAFSKDMMDESACDRERPLRWRSSVTVFSYEPEAKDQTVEGFVITFLKVSCSITGYRPEDDQIKLQDRVARQGGKWTTASKNDLKDLMKAYYPCYGAMLEVVVAPSDPDDYSYEDYPFFIDVDPKKREMYEVVTETGEVMSRSLDDVNIRKGATTSQSHEVLDVFGGANAQASYAGTGGGAGFTGQWGTIDVTASEYNNVRTTDSAREGRETFSHTTQISQLYQLLNSYHVGTNRAAFFVMPRPYNRQVTAGPDDTEVKTFVNGPREIEGIQDFMLLVMRPVALADICVEASLETAHLVRTPKTGPGDSQESPLAVTAADLDWTPYPDVITSGNNLAYYGQVGSKRAEAYIPSGYEVDTARDGRFAGPDQGIPNPDPNSPAPFLGGPGYKINIYNTQGEDKGLAQVVWDVTTTRGAVNVTVQQHNYRVNPGNTREWRREWGSVDISATVFLKKIKSSAYDDTLLVTGRAVCSCTEIDPDDFRIKASWISLEKQFRGVAASAGGKERPQLNTVDANRYPRLIRHAMFESISNPDRYPRGQVGLLESQTFASMLADALIDDPSSNPRIRAWDGQGHQIAERVARYAPLATRADLLRMPLGEQVSAFGLSFDEALTLRQGLIDLPEPQDSPPPVPDLQRSVPNLVGHPINRARGILADLQLEGEFVEVDDRRVAGTVVGQEPSPGAECVVGDAVRLSVASGMSVIMPNVVGSSLAKAMCTILDAGVRSEPHVDGPVHPGVRVVRQEPAAQTPITPNHEPVRLRLAEVPGDHSPDEQPR</sequence>
<name>A0ABW9M2T5_9MYCO</name>
<feature type="region of interest" description="Disordered" evidence="1">
    <location>
        <begin position="758"/>
        <end position="790"/>
    </location>
</feature>
<organism evidence="3 4">
    <name type="scientific">Mycolicibacterium septicum</name>
    <dbReference type="NCBI Taxonomy" id="98668"/>
    <lineage>
        <taxon>Bacteria</taxon>
        <taxon>Bacillati</taxon>
        <taxon>Actinomycetota</taxon>
        <taxon>Actinomycetes</taxon>
        <taxon>Mycobacteriales</taxon>
        <taxon>Mycobacteriaceae</taxon>
        <taxon>Mycolicibacterium</taxon>
    </lineage>
</organism>
<dbReference type="SMART" id="SM00740">
    <property type="entry name" value="PASTA"/>
    <property type="match status" value="2"/>
</dbReference>